<organism evidence="5 6">
    <name type="scientific">Serendipita vermifera MAFF 305830</name>
    <dbReference type="NCBI Taxonomy" id="933852"/>
    <lineage>
        <taxon>Eukaryota</taxon>
        <taxon>Fungi</taxon>
        <taxon>Dikarya</taxon>
        <taxon>Basidiomycota</taxon>
        <taxon>Agaricomycotina</taxon>
        <taxon>Agaricomycetes</taxon>
        <taxon>Sebacinales</taxon>
        <taxon>Serendipitaceae</taxon>
        <taxon>Serendipita</taxon>
    </lineage>
</organism>
<evidence type="ECO:0000259" key="4">
    <source>
        <dbReference type="Pfam" id="PF01975"/>
    </source>
</evidence>
<accession>A0A0C2XR08</accession>
<dbReference type="InterPro" id="IPR030048">
    <property type="entry name" value="SurE"/>
</dbReference>
<dbReference type="InterPro" id="IPR002828">
    <property type="entry name" value="SurE-like_Pase/nucleotidase"/>
</dbReference>
<evidence type="ECO:0000313" key="6">
    <source>
        <dbReference type="Proteomes" id="UP000054097"/>
    </source>
</evidence>
<protein>
    <recommendedName>
        <fullName evidence="4">Survival protein SurE-like phosphatase/nucleotidase domain-containing protein</fullName>
    </recommendedName>
</protein>
<evidence type="ECO:0000256" key="2">
    <source>
        <dbReference type="ARBA" id="ARBA00022723"/>
    </source>
</evidence>
<dbReference type="InterPro" id="IPR036523">
    <property type="entry name" value="SurE-like_sf"/>
</dbReference>
<keyword evidence="2" id="KW-0479">Metal-binding</keyword>
<dbReference type="EMBL" id="KN824282">
    <property type="protein sequence ID" value="KIM31387.1"/>
    <property type="molecule type" value="Genomic_DNA"/>
</dbReference>
<dbReference type="OrthoDB" id="4018688at2759"/>
<sequence>MLFTLLTLVAIANAAVIRKDTGVKIIIGNDDGWAVANVRRAAATLKSGGYQTLISAPADNKSGSSSLEFPPIPLITAGQFNTIPAGAAASGVDASDPNAFYVNSFPATAMEYGIEKIAPTIFGSAPDLAVTGPNVGSNLGLVTQFSGTIGAAAEAVKHGIPAIAFSGAGGSQHIFTEADPVADVYAQVAKKLVDAVVASGAPYLPANVALNVNFPVSDATTCTQLSDYHFVQSRVNVDINPFTKDVNQCGNDHLPTESSVIESGGCRVSVSAFWATSKLDVDKATQAAVRSKIGGLFECKP</sequence>
<evidence type="ECO:0000256" key="3">
    <source>
        <dbReference type="ARBA" id="ARBA00022801"/>
    </source>
</evidence>
<dbReference type="HOGENOM" id="CLU_045192_0_1_1"/>
<comment type="similarity">
    <text evidence="1">Belongs to the SurE nucleotidase family.</text>
</comment>
<dbReference type="SUPFAM" id="SSF64167">
    <property type="entry name" value="SurE-like"/>
    <property type="match status" value="1"/>
</dbReference>
<dbReference type="GO" id="GO:0008252">
    <property type="term" value="F:nucleotidase activity"/>
    <property type="evidence" value="ECO:0007669"/>
    <property type="project" value="InterPro"/>
</dbReference>
<dbReference type="Pfam" id="PF01975">
    <property type="entry name" value="SurE"/>
    <property type="match status" value="1"/>
</dbReference>
<dbReference type="AlphaFoldDB" id="A0A0C2XR08"/>
<keyword evidence="3" id="KW-0378">Hydrolase</keyword>
<gene>
    <name evidence="5" type="ORF">M408DRAFT_327613</name>
</gene>
<evidence type="ECO:0000256" key="1">
    <source>
        <dbReference type="ARBA" id="ARBA00011062"/>
    </source>
</evidence>
<proteinExistence type="inferred from homology"/>
<dbReference type="STRING" id="933852.A0A0C2XR08"/>
<dbReference type="GO" id="GO:0046872">
    <property type="term" value="F:metal ion binding"/>
    <property type="evidence" value="ECO:0007669"/>
    <property type="project" value="UniProtKB-KW"/>
</dbReference>
<name>A0A0C2XR08_SERVB</name>
<dbReference type="PANTHER" id="PTHR30457">
    <property type="entry name" value="5'-NUCLEOTIDASE SURE"/>
    <property type="match status" value="1"/>
</dbReference>
<keyword evidence="6" id="KW-1185">Reference proteome</keyword>
<dbReference type="Gene3D" id="3.40.1210.10">
    <property type="entry name" value="Survival protein SurE-like phosphatase/nucleotidase"/>
    <property type="match status" value="1"/>
</dbReference>
<dbReference type="PANTHER" id="PTHR30457:SF0">
    <property type="entry name" value="PHOSPHATASE, PUTATIVE (AFU_ORTHOLOGUE AFUA_4G01070)-RELATED"/>
    <property type="match status" value="1"/>
</dbReference>
<reference evidence="5 6" key="1">
    <citation type="submission" date="2014-04" db="EMBL/GenBank/DDBJ databases">
        <authorList>
            <consortium name="DOE Joint Genome Institute"/>
            <person name="Kuo A."/>
            <person name="Zuccaro A."/>
            <person name="Kohler A."/>
            <person name="Nagy L.G."/>
            <person name="Floudas D."/>
            <person name="Copeland A."/>
            <person name="Barry K.W."/>
            <person name="Cichocki N."/>
            <person name="Veneault-Fourrey C."/>
            <person name="LaButti K."/>
            <person name="Lindquist E.A."/>
            <person name="Lipzen A."/>
            <person name="Lundell T."/>
            <person name="Morin E."/>
            <person name="Murat C."/>
            <person name="Sun H."/>
            <person name="Tunlid A."/>
            <person name="Henrissat B."/>
            <person name="Grigoriev I.V."/>
            <person name="Hibbett D.S."/>
            <person name="Martin F."/>
            <person name="Nordberg H.P."/>
            <person name="Cantor M.N."/>
            <person name="Hua S.X."/>
        </authorList>
    </citation>
    <scope>NUCLEOTIDE SEQUENCE [LARGE SCALE GENOMIC DNA]</scope>
    <source>
        <strain evidence="5 6">MAFF 305830</strain>
    </source>
</reference>
<feature type="domain" description="Survival protein SurE-like phosphatase/nucleotidase" evidence="4">
    <location>
        <begin position="25"/>
        <end position="223"/>
    </location>
</feature>
<evidence type="ECO:0000313" key="5">
    <source>
        <dbReference type="EMBL" id="KIM31387.1"/>
    </source>
</evidence>
<dbReference type="Proteomes" id="UP000054097">
    <property type="component" value="Unassembled WGS sequence"/>
</dbReference>
<reference evidence="6" key="2">
    <citation type="submission" date="2015-01" db="EMBL/GenBank/DDBJ databases">
        <title>Evolutionary Origins and Diversification of the Mycorrhizal Mutualists.</title>
        <authorList>
            <consortium name="DOE Joint Genome Institute"/>
            <consortium name="Mycorrhizal Genomics Consortium"/>
            <person name="Kohler A."/>
            <person name="Kuo A."/>
            <person name="Nagy L.G."/>
            <person name="Floudas D."/>
            <person name="Copeland A."/>
            <person name="Barry K.W."/>
            <person name="Cichocki N."/>
            <person name="Veneault-Fourrey C."/>
            <person name="LaButti K."/>
            <person name="Lindquist E.A."/>
            <person name="Lipzen A."/>
            <person name="Lundell T."/>
            <person name="Morin E."/>
            <person name="Murat C."/>
            <person name="Riley R."/>
            <person name="Ohm R."/>
            <person name="Sun H."/>
            <person name="Tunlid A."/>
            <person name="Henrissat B."/>
            <person name="Grigoriev I.V."/>
            <person name="Hibbett D.S."/>
            <person name="Martin F."/>
        </authorList>
    </citation>
    <scope>NUCLEOTIDE SEQUENCE [LARGE SCALE GENOMIC DNA]</scope>
    <source>
        <strain evidence="6">MAFF 305830</strain>
    </source>
</reference>